<organism evidence="1 2">
    <name type="scientific">Dactylosporangium siamense</name>
    <dbReference type="NCBI Taxonomy" id="685454"/>
    <lineage>
        <taxon>Bacteria</taxon>
        <taxon>Bacillati</taxon>
        <taxon>Actinomycetota</taxon>
        <taxon>Actinomycetes</taxon>
        <taxon>Micromonosporales</taxon>
        <taxon>Micromonosporaceae</taxon>
        <taxon>Dactylosporangium</taxon>
    </lineage>
</organism>
<reference evidence="1" key="1">
    <citation type="submission" date="2021-01" db="EMBL/GenBank/DDBJ databases">
        <title>Whole genome shotgun sequence of Dactylosporangium siamense NBRC 106093.</title>
        <authorList>
            <person name="Komaki H."/>
            <person name="Tamura T."/>
        </authorList>
    </citation>
    <scope>NUCLEOTIDE SEQUENCE</scope>
    <source>
        <strain evidence="1">NBRC 106093</strain>
    </source>
</reference>
<dbReference type="AlphaFoldDB" id="A0A919PU63"/>
<proteinExistence type="predicted"/>
<dbReference type="RefSeq" id="WP_203850208.1">
    <property type="nucleotide sequence ID" value="NZ_BAAAVW010000003.1"/>
</dbReference>
<gene>
    <name evidence="1" type="ORF">Dsi01nite_065410</name>
</gene>
<evidence type="ECO:0000313" key="2">
    <source>
        <dbReference type="Proteomes" id="UP000660611"/>
    </source>
</evidence>
<accession>A0A919PU63</accession>
<sequence>MTTVRFTVSLPEDVAGPLKDLPAGQVSAYVTDALRRRQLVERMQAALTAAGHRQFTPDPAETAALREQLRVPANVREDAIARLKSEGMLPDNWQPRR</sequence>
<dbReference type="Proteomes" id="UP000660611">
    <property type="component" value="Unassembled WGS sequence"/>
</dbReference>
<comment type="caution">
    <text evidence="1">The sequence shown here is derived from an EMBL/GenBank/DDBJ whole genome shotgun (WGS) entry which is preliminary data.</text>
</comment>
<name>A0A919PU63_9ACTN</name>
<dbReference type="EMBL" id="BONQ01000105">
    <property type="protein sequence ID" value="GIG48500.1"/>
    <property type="molecule type" value="Genomic_DNA"/>
</dbReference>
<evidence type="ECO:0000313" key="1">
    <source>
        <dbReference type="EMBL" id="GIG48500.1"/>
    </source>
</evidence>
<keyword evidence="2" id="KW-1185">Reference proteome</keyword>
<protein>
    <submittedName>
        <fullName evidence="1">Uncharacterized protein</fullName>
    </submittedName>
</protein>